<dbReference type="EMBL" id="JAEPES010000003">
    <property type="protein sequence ID" value="MBK4348154.1"/>
    <property type="molecule type" value="Genomic_DNA"/>
</dbReference>
<protein>
    <submittedName>
        <fullName evidence="2">DUF952 domain-containing protein</fullName>
    </submittedName>
</protein>
<dbReference type="PANTHER" id="PTHR34129">
    <property type="entry name" value="BLR1139 PROTEIN"/>
    <property type="match status" value="1"/>
</dbReference>
<dbReference type="Pfam" id="PF06108">
    <property type="entry name" value="DUF952"/>
    <property type="match status" value="1"/>
</dbReference>
<dbReference type="RefSeq" id="WP_200555031.1">
    <property type="nucleotide sequence ID" value="NZ_JAEPES010000001.1"/>
</dbReference>
<evidence type="ECO:0000313" key="1">
    <source>
        <dbReference type="EMBL" id="MBK4346723.1"/>
    </source>
</evidence>
<accession>A0A934W4C8</accession>
<comment type="caution">
    <text evidence="2">The sequence shown here is derived from an EMBL/GenBank/DDBJ whole genome shotgun (WGS) entry which is preliminary data.</text>
</comment>
<evidence type="ECO:0000313" key="2">
    <source>
        <dbReference type="EMBL" id="MBK4348154.1"/>
    </source>
</evidence>
<dbReference type="Gene3D" id="3.20.170.20">
    <property type="entry name" value="Protein of unknown function DUF952"/>
    <property type="match status" value="1"/>
</dbReference>
<organism evidence="2 3">
    <name type="scientific">Lacisediminihabitans changchengi</name>
    <dbReference type="NCBI Taxonomy" id="2787634"/>
    <lineage>
        <taxon>Bacteria</taxon>
        <taxon>Bacillati</taxon>
        <taxon>Actinomycetota</taxon>
        <taxon>Actinomycetes</taxon>
        <taxon>Micrococcales</taxon>
        <taxon>Microbacteriaceae</taxon>
        <taxon>Lacisediminihabitans</taxon>
    </lineage>
</organism>
<dbReference type="Proteomes" id="UP000636458">
    <property type="component" value="Unassembled WGS sequence"/>
</dbReference>
<name>A0A934W4C8_9MICO</name>
<sequence>MIFHLAPAADWAAALTGTPYPRSSREELFADVGFVHASTAEQLPGVVERFYRDETGALMLLTIDEALVESSGVEVRWEGRSDRYPHVYAPLRPEWVVRAEPAHIVDGVLVVGS</sequence>
<dbReference type="PANTHER" id="PTHR34129:SF1">
    <property type="entry name" value="DUF952 DOMAIN-CONTAINING PROTEIN"/>
    <property type="match status" value="1"/>
</dbReference>
<proteinExistence type="predicted"/>
<dbReference type="EMBL" id="JAEPES010000001">
    <property type="protein sequence ID" value="MBK4346723.1"/>
    <property type="molecule type" value="Genomic_DNA"/>
</dbReference>
<dbReference type="InterPro" id="IPR009297">
    <property type="entry name" value="DUF952"/>
</dbReference>
<dbReference type="AlphaFoldDB" id="A0A934W4C8"/>
<evidence type="ECO:0000313" key="3">
    <source>
        <dbReference type="Proteomes" id="UP000636458"/>
    </source>
</evidence>
<reference evidence="2" key="1">
    <citation type="submission" date="2021-01" db="EMBL/GenBank/DDBJ databases">
        <title>Lacisediminihabitans sp. nov. strain G11-30, isolated from Antarctic Soil.</title>
        <authorList>
            <person name="Li J."/>
        </authorList>
    </citation>
    <scope>NUCLEOTIDE SEQUENCE</scope>
    <source>
        <strain evidence="2">G11-30</strain>
    </source>
</reference>
<gene>
    <name evidence="1" type="ORF">IV501_03665</name>
    <name evidence="2" type="ORF">IV501_10960</name>
</gene>
<dbReference type="SUPFAM" id="SSF56399">
    <property type="entry name" value="ADP-ribosylation"/>
    <property type="match status" value="1"/>
</dbReference>
<keyword evidence="3" id="KW-1185">Reference proteome</keyword>